<feature type="compositionally biased region" description="Polar residues" evidence="5">
    <location>
        <begin position="294"/>
        <end position="305"/>
    </location>
</feature>
<comment type="subcellular location">
    <subcellularLocation>
        <location evidence="1">Nucleus</location>
    </subcellularLocation>
</comment>
<dbReference type="PROSITE" id="PS50888">
    <property type="entry name" value="BHLH"/>
    <property type="match status" value="1"/>
</dbReference>
<organism evidence="7 8">
    <name type="scientific">Riccia fluitans</name>
    <dbReference type="NCBI Taxonomy" id="41844"/>
    <lineage>
        <taxon>Eukaryota</taxon>
        <taxon>Viridiplantae</taxon>
        <taxon>Streptophyta</taxon>
        <taxon>Embryophyta</taxon>
        <taxon>Marchantiophyta</taxon>
        <taxon>Marchantiopsida</taxon>
        <taxon>Marchantiidae</taxon>
        <taxon>Marchantiales</taxon>
        <taxon>Ricciaceae</taxon>
        <taxon>Riccia</taxon>
    </lineage>
</organism>
<name>A0ABD1Z2V0_9MARC</name>
<dbReference type="AlphaFoldDB" id="A0ABD1Z2V0"/>
<dbReference type="PANTHER" id="PTHR12565">
    <property type="entry name" value="STEROL REGULATORY ELEMENT-BINDING PROTEIN"/>
    <property type="match status" value="1"/>
</dbReference>
<feature type="region of interest" description="Disordered" evidence="5">
    <location>
        <begin position="124"/>
        <end position="312"/>
    </location>
</feature>
<dbReference type="InterPro" id="IPR024097">
    <property type="entry name" value="bHLH_ZIP_TF"/>
</dbReference>
<proteinExistence type="predicted"/>
<evidence type="ECO:0000259" key="6">
    <source>
        <dbReference type="PROSITE" id="PS50888"/>
    </source>
</evidence>
<reference evidence="7 8" key="1">
    <citation type="submission" date="2024-09" db="EMBL/GenBank/DDBJ databases">
        <title>Chromosome-scale assembly of Riccia fluitans.</title>
        <authorList>
            <person name="Paukszto L."/>
            <person name="Sawicki J."/>
            <person name="Karawczyk K."/>
            <person name="Piernik-Szablinska J."/>
            <person name="Szczecinska M."/>
            <person name="Mazdziarz M."/>
        </authorList>
    </citation>
    <scope>NUCLEOTIDE SEQUENCE [LARGE SCALE GENOMIC DNA]</scope>
    <source>
        <strain evidence="7">Rf_01</strain>
        <tissue evidence="7">Aerial parts of the thallus</tissue>
    </source>
</reference>
<evidence type="ECO:0000313" key="8">
    <source>
        <dbReference type="Proteomes" id="UP001605036"/>
    </source>
</evidence>
<sequence>MMDVNERYSPSLASLLSTVPGSLQHSCNHPGAINQDFFLAHGTGVSQQQQLMGMDKSLSIGSTWNPVDSGNLSLTPSKTSYALQGVGLPSSPPIAPFSSNPGFAERAARFSAFSNAHFSQSFPLSDTGSIRQVSSHSYDNETKSAKTPIRAESASGSMSSPDVSCRSQANGLEGTVEGEDTVKSSRRLSAAGCSTDEGCSAPDLEIGVTSGPSESGVTDNSRGQEISSPEAEQQGKSTAATQLSGKKRKSSGDEAVNGVASPVTKDQKSSAHSKRSKSTEDKDTQKSKAERSDTSSSSPQAAQDSKQVDHPKTDYIHVRARRGQATDSHSLAERVRREKISERMKFLQDLVPGCSKVTGKAVMLDEIINYVQSIQRQVEFLSMKLAAVTPRPDFNIDSFLAKQLQMGQNFGLQNVMEHPHESSIPFSHVPQFQSLHPANIQQSLANSFGNPNCVESTLRRTYSAPVTLARVPVDSFGDELSQIPALWEGDLHSVVEMGLSQGKPKMGLSGYQSDLPPGHMKVEL</sequence>
<keyword evidence="8" id="KW-1185">Reference proteome</keyword>
<dbReference type="InterPro" id="IPR036638">
    <property type="entry name" value="HLH_DNA-bd_sf"/>
</dbReference>
<gene>
    <name evidence="7" type="ORF">R1flu_007923</name>
</gene>
<dbReference type="CDD" id="cd18919">
    <property type="entry name" value="bHLH_AtBPE_like"/>
    <property type="match status" value="1"/>
</dbReference>
<dbReference type="SMART" id="SM00353">
    <property type="entry name" value="HLH"/>
    <property type="match status" value="1"/>
</dbReference>
<feature type="domain" description="BHLH" evidence="6">
    <location>
        <begin position="324"/>
        <end position="374"/>
    </location>
</feature>
<keyword evidence="2" id="KW-0805">Transcription regulation</keyword>
<comment type="caution">
    <text evidence="7">The sequence shown here is derived from an EMBL/GenBank/DDBJ whole genome shotgun (WGS) entry which is preliminary data.</text>
</comment>
<evidence type="ECO:0000256" key="4">
    <source>
        <dbReference type="ARBA" id="ARBA00023242"/>
    </source>
</evidence>
<accession>A0ABD1Z2V0</accession>
<dbReference type="Pfam" id="PF00010">
    <property type="entry name" value="HLH"/>
    <property type="match status" value="1"/>
</dbReference>
<feature type="compositionally biased region" description="Polar residues" evidence="5">
    <location>
        <begin position="210"/>
        <end position="244"/>
    </location>
</feature>
<feature type="compositionally biased region" description="Polar residues" evidence="5">
    <location>
        <begin position="124"/>
        <end position="137"/>
    </location>
</feature>
<keyword evidence="3" id="KW-0804">Transcription</keyword>
<dbReference type="Gene3D" id="4.10.280.10">
    <property type="entry name" value="Helix-loop-helix DNA-binding domain"/>
    <property type="match status" value="1"/>
</dbReference>
<dbReference type="GO" id="GO:0005634">
    <property type="term" value="C:nucleus"/>
    <property type="evidence" value="ECO:0007669"/>
    <property type="project" value="UniProtKB-SubCell"/>
</dbReference>
<evidence type="ECO:0000313" key="7">
    <source>
        <dbReference type="EMBL" id="KAL2636444.1"/>
    </source>
</evidence>
<evidence type="ECO:0000256" key="5">
    <source>
        <dbReference type="SAM" id="MobiDB-lite"/>
    </source>
</evidence>
<dbReference type="EMBL" id="JBHFFA010000003">
    <property type="protein sequence ID" value="KAL2636444.1"/>
    <property type="molecule type" value="Genomic_DNA"/>
</dbReference>
<dbReference type="FunFam" id="4.10.280.10:FF:000002">
    <property type="entry name" value="Basic helix-loop-helix transcription factor"/>
    <property type="match status" value="1"/>
</dbReference>
<dbReference type="SUPFAM" id="SSF47459">
    <property type="entry name" value="HLH, helix-loop-helix DNA-binding domain"/>
    <property type="match status" value="1"/>
</dbReference>
<dbReference type="InterPro" id="IPR011598">
    <property type="entry name" value="bHLH_dom"/>
</dbReference>
<evidence type="ECO:0000256" key="3">
    <source>
        <dbReference type="ARBA" id="ARBA00023163"/>
    </source>
</evidence>
<feature type="compositionally biased region" description="Basic and acidic residues" evidence="5">
    <location>
        <begin position="277"/>
        <end position="293"/>
    </location>
</feature>
<dbReference type="PANTHER" id="PTHR12565:SF184">
    <property type="entry name" value="BHLH TRANSCRIPTION FACTOR"/>
    <property type="match status" value="1"/>
</dbReference>
<dbReference type="GO" id="GO:0080090">
    <property type="term" value="P:regulation of primary metabolic process"/>
    <property type="evidence" value="ECO:0007669"/>
    <property type="project" value="UniProtKB-ARBA"/>
</dbReference>
<keyword evidence="4" id="KW-0539">Nucleus</keyword>
<evidence type="ECO:0000256" key="2">
    <source>
        <dbReference type="ARBA" id="ARBA00023015"/>
    </source>
</evidence>
<protein>
    <recommendedName>
        <fullName evidence="6">BHLH domain-containing protein</fullName>
    </recommendedName>
</protein>
<evidence type="ECO:0000256" key="1">
    <source>
        <dbReference type="ARBA" id="ARBA00004123"/>
    </source>
</evidence>
<feature type="compositionally biased region" description="Polar residues" evidence="5">
    <location>
        <begin position="154"/>
        <end position="170"/>
    </location>
</feature>
<dbReference type="Proteomes" id="UP001605036">
    <property type="component" value="Unassembled WGS sequence"/>
</dbReference>